<evidence type="ECO:0000259" key="2">
    <source>
        <dbReference type="Pfam" id="PF09374"/>
    </source>
</evidence>
<protein>
    <submittedName>
        <fullName evidence="3">ZliS Lysozyme family protein</fullName>
    </submittedName>
</protein>
<dbReference type="Pfam" id="PF05838">
    <property type="entry name" value="Glyco_hydro_108"/>
    <property type="match status" value="1"/>
</dbReference>
<proteinExistence type="predicted"/>
<dbReference type="SUPFAM" id="SSF53955">
    <property type="entry name" value="Lysozyme-like"/>
    <property type="match status" value="1"/>
</dbReference>
<dbReference type="InterPro" id="IPR008565">
    <property type="entry name" value="TtsA-like_GH18_dom"/>
</dbReference>
<name>A0A6J7W9T5_9CAUD</name>
<feature type="domain" description="Peptidoglycan binding" evidence="2">
    <location>
        <begin position="96"/>
        <end position="162"/>
    </location>
</feature>
<sequence length="172" mass="18847">MDRFEYCLGVALGFEGGVSNNKADRGGLTNCGVTQRAYDSFRIGKSLQKRPVTLITDAEIRELYTVGYWLPAKCNVSPPPVDLVLFDVAVNSGPKRAIKMLQKAMALPDDGSFGPATGKALSSAEPVQTALRMLDVREDFYHAIVAADAGQLVFLKGWLNRTEKLRRIVRGK</sequence>
<reference evidence="3" key="1">
    <citation type="submission" date="2020-05" db="EMBL/GenBank/DDBJ databases">
        <authorList>
            <person name="Chiriac C."/>
            <person name="Salcher M."/>
            <person name="Ghai R."/>
            <person name="Kavagutti S V."/>
        </authorList>
    </citation>
    <scope>NUCLEOTIDE SEQUENCE</scope>
</reference>
<dbReference type="Pfam" id="PF09374">
    <property type="entry name" value="PG_binding_3"/>
    <property type="match status" value="1"/>
</dbReference>
<feature type="domain" description="TtsA-like Glycoside hydrolase family 108" evidence="1">
    <location>
        <begin position="12"/>
        <end position="93"/>
    </location>
</feature>
<evidence type="ECO:0000259" key="1">
    <source>
        <dbReference type="Pfam" id="PF05838"/>
    </source>
</evidence>
<dbReference type="InterPro" id="IPR023346">
    <property type="entry name" value="Lysozyme-like_dom_sf"/>
</dbReference>
<accession>A0A6J7W9T5</accession>
<gene>
    <name evidence="3" type="ORF">UFOVP158_48</name>
</gene>
<dbReference type="InterPro" id="IPR018537">
    <property type="entry name" value="Peptidoglycan-bd_3"/>
</dbReference>
<organism evidence="3">
    <name type="scientific">uncultured Caudovirales phage</name>
    <dbReference type="NCBI Taxonomy" id="2100421"/>
    <lineage>
        <taxon>Viruses</taxon>
        <taxon>Duplodnaviria</taxon>
        <taxon>Heunggongvirae</taxon>
        <taxon>Uroviricota</taxon>
        <taxon>Caudoviricetes</taxon>
        <taxon>Peduoviridae</taxon>
        <taxon>Maltschvirus</taxon>
        <taxon>Maltschvirus maltsch</taxon>
    </lineage>
</organism>
<evidence type="ECO:0000313" key="3">
    <source>
        <dbReference type="EMBL" id="CAB5178891.1"/>
    </source>
</evidence>
<dbReference type="Gene3D" id="1.20.141.10">
    <property type="entry name" value="Chitosanase, subunit A, domain 1"/>
    <property type="match status" value="1"/>
</dbReference>
<dbReference type="CDD" id="cd13926">
    <property type="entry name" value="N-acetylmuramidase_GH108"/>
    <property type="match status" value="1"/>
</dbReference>
<dbReference type="EMBL" id="LR798207">
    <property type="protein sequence ID" value="CAB5178891.1"/>
    <property type="molecule type" value="Genomic_DNA"/>
</dbReference>